<name>A0AAV2YHV0_9STRA</name>
<proteinExistence type="predicted"/>
<dbReference type="EMBL" id="DAKRPA010000370">
    <property type="protein sequence ID" value="DAZ92888.1"/>
    <property type="molecule type" value="Genomic_DNA"/>
</dbReference>
<feature type="non-terminal residue" evidence="1">
    <location>
        <position position="1"/>
    </location>
</feature>
<accession>A0AAV2YHV0</accession>
<gene>
    <name evidence="1" type="ORF">N0F65_011722</name>
</gene>
<protein>
    <recommendedName>
        <fullName evidence="3">Reverse transcriptase RNase H-like domain-containing protein</fullName>
    </recommendedName>
</protein>
<sequence length="122" mass="14191">IIAPSVELRKHVRGKLLRWSTKLLEYRYEIEHIDGVKNVWVDLISRSGGNAHHVFSAKPLDSDNFMWPTFDEIRAAQEAHTPPRRAVRTKKKLHTVNERIWIPEEATDLICRRMVIAHCGSE</sequence>
<reference evidence="1" key="2">
    <citation type="journal article" date="2023" name="Microbiol Resour">
        <title>Decontamination and Annotation of the Draft Genome Sequence of the Oomycete Lagenidium giganteum ARSEF 373.</title>
        <authorList>
            <person name="Morgan W.R."/>
            <person name="Tartar A."/>
        </authorList>
    </citation>
    <scope>NUCLEOTIDE SEQUENCE</scope>
    <source>
        <strain evidence="1">ARSEF 373</strain>
    </source>
</reference>
<reference evidence="1" key="1">
    <citation type="submission" date="2022-11" db="EMBL/GenBank/DDBJ databases">
        <authorList>
            <person name="Morgan W.R."/>
            <person name="Tartar A."/>
        </authorList>
    </citation>
    <scope>NUCLEOTIDE SEQUENCE</scope>
    <source>
        <strain evidence="1">ARSEF 373</strain>
    </source>
</reference>
<comment type="caution">
    <text evidence="1">The sequence shown here is derived from an EMBL/GenBank/DDBJ whole genome shotgun (WGS) entry which is preliminary data.</text>
</comment>
<dbReference type="AlphaFoldDB" id="A0AAV2YHV0"/>
<evidence type="ECO:0000313" key="2">
    <source>
        <dbReference type="Proteomes" id="UP001146120"/>
    </source>
</evidence>
<keyword evidence="2" id="KW-1185">Reference proteome</keyword>
<evidence type="ECO:0008006" key="3">
    <source>
        <dbReference type="Google" id="ProtNLM"/>
    </source>
</evidence>
<dbReference type="Proteomes" id="UP001146120">
    <property type="component" value="Unassembled WGS sequence"/>
</dbReference>
<organism evidence="1 2">
    <name type="scientific">Lagenidium giganteum</name>
    <dbReference type="NCBI Taxonomy" id="4803"/>
    <lineage>
        <taxon>Eukaryota</taxon>
        <taxon>Sar</taxon>
        <taxon>Stramenopiles</taxon>
        <taxon>Oomycota</taxon>
        <taxon>Peronosporomycetes</taxon>
        <taxon>Pythiales</taxon>
        <taxon>Pythiaceae</taxon>
    </lineage>
</organism>
<evidence type="ECO:0000313" key="1">
    <source>
        <dbReference type="EMBL" id="DAZ92888.1"/>
    </source>
</evidence>